<reference evidence="1" key="1">
    <citation type="submission" date="2018-11" db="EMBL/GenBank/DDBJ databases">
        <authorList>
            <consortium name="Pathogen Informatics"/>
        </authorList>
    </citation>
    <scope>NUCLEOTIDE SEQUENCE</scope>
</reference>
<evidence type="ECO:0000313" key="1">
    <source>
        <dbReference type="EMBL" id="VEL41038.1"/>
    </source>
</evidence>
<dbReference type="EMBL" id="CAAALY010267585">
    <property type="protein sequence ID" value="VEL41038.1"/>
    <property type="molecule type" value="Genomic_DNA"/>
</dbReference>
<dbReference type="Proteomes" id="UP000784294">
    <property type="component" value="Unassembled WGS sequence"/>
</dbReference>
<organism evidence="1 2">
    <name type="scientific">Protopolystoma xenopodis</name>
    <dbReference type="NCBI Taxonomy" id="117903"/>
    <lineage>
        <taxon>Eukaryota</taxon>
        <taxon>Metazoa</taxon>
        <taxon>Spiralia</taxon>
        <taxon>Lophotrochozoa</taxon>
        <taxon>Platyhelminthes</taxon>
        <taxon>Monogenea</taxon>
        <taxon>Polyopisthocotylea</taxon>
        <taxon>Polystomatidea</taxon>
        <taxon>Polystomatidae</taxon>
        <taxon>Protopolystoma</taxon>
    </lineage>
</organism>
<protein>
    <submittedName>
        <fullName evidence="1">Uncharacterized protein</fullName>
    </submittedName>
</protein>
<keyword evidence="2" id="KW-1185">Reference proteome</keyword>
<sequence>MRIFRSPGLPSNDGISSLAPTATSIWDTCDDMDLCMENTALDSHLEKDAKLDDLHVPVDNVESIEEASMVDDSSVEAKTMWWDSDLKDGVDAAVLLEA</sequence>
<comment type="caution">
    <text evidence="1">The sequence shown here is derived from an EMBL/GenBank/DDBJ whole genome shotgun (WGS) entry which is preliminary data.</text>
</comment>
<accession>A0A448XNK3</accession>
<evidence type="ECO:0000313" key="2">
    <source>
        <dbReference type="Proteomes" id="UP000784294"/>
    </source>
</evidence>
<proteinExistence type="predicted"/>
<dbReference type="AlphaFoldDB" id="A0A448XNK3"/>
<gene>
    <name evidence="1" type="ORF">PXEA_LOCUS34478</name>
</gene>
<name>A0A448XNK3_9PLAT</name>